<protein>
    <submittedName>
        <fullName evidence="1">Uncharacterized protein</fullName>
    </submittedName>
</protein>
<dbReference type="AlphaFoldDB" id="A0A1J5Q258"/>
<dbReference type="EMBL" id="MLJW01001533">
    <property type="protein sequence ID" value="OIQ77801.1"/>
    <property type="molecule type" value="Genomic_DNA"/>
</dbReference>
<comment type="caution">
    <text evidence="1">The sequence shown here is derived from an EMBL/GenBank/DDBJ whole genome shotgun (WGS) entry which is preliminary data.</text>
</comment>
<sequence>MNISPDLKFLRASVAVNLKVFSEEAEANFQRWSLLGSGQLRQEIAGYRLLGNRANAAHAERVVRYFEQIGLAGALEGMSIPKSYALFDEWLSLVRDIPAPSDVPEIGDCRELDLMLERFFSRYRGRYGVDLRDANPWLRLVRGGVVYFKTLAVKGTVSFLLLYCDGLTSNPLGEHSGMHPIIQTHLSADQLFIDQLCLEVNRTLGYMATELSTGS</sequence>
<organism evidence="1">
    <name type="scientific">mine drainage metagenome</name>
    <dbReference type="NCBI Taxonomy" id="410659"/>
    <lineage>
        <taxon>unclassified sequences</taxon>
        <taxon>metagenomes</taxon>
        <taxon>ecological metagenomes</taxon>
    </lineage>
</organism>
<gene>
    <name evidence="1" type="ORF">GALL_405060</name>
</gene>
<reference evidence="1" key="1">
    <citation type="submission" date="2016-10" db="EMBL/GenBank/DDBJ databases">
        <title>Sequence of Gallionella enrichment culture.</title>
        <authorList>
            <person name="Poehlein A."/>
            <person name="Muehling M."/>
            <person name="Daniel R."/>
        </authorList>
    </citation>
    <scope>NUCLEOTIDE SEQUENCE</scope>
</reference>
<accession>A0A1J5Q258</accession>
<evidence type="ECO:0000313" key="1">
    <source>
        <dbReference type="EMBL" id="OIQ77801.1"/>
    </source>
</evidence>
<proteinExistence type="predicted"/>
<name>A0A1J5Q258_9ZZZZ</name>